<evidence type="ECO:0000256" key="7">
    <source>
        <dbReference type="SAM" id="Phobius"/>
    </source>
</evidence>
<evidence type="ECO:0000256" key="2">
    <source>
        <dbReference type="ARBA" id="ARBA00022448"/>
    </source>
</evidence>
<feature type="transmembrane region" description="Helical" evidence="7">
    <location>
        <begin position="337"/>
        <end position="357"/>
    </location>
</feature>
<dbReference type="Gene3D" id="1.20.1250.20">
    <property type="entry name" value="MFS general substrate transporter like domains"/>
    <property type="match status" value="1"/>
</dbReference>
<dbReference type="PROSITE" id="PS50850">
    <property type="entry name" value="MFS"/>
    <property type="match status" value="1"/>
</dbReference>
<keyword evidence="3" id="KW-1003">Cell membrane</keyword>
<proteinExistence type="predicted"/>
<protein>
    <submittedName>
        <fullName evidence="9">MFS-type transporter YxlH</fullName>
    </submittedName>
</protein>
<keyword evidence="2" id="KW-0813">Transport</keyword>
<feature type="transmembrane region" description="Helical" evidence="7">
    <location>
        <begin position="12"/>
        <end position="29"/>
    </location>
</feature>
<comment type="subcellular location">
    <subcellularLocation>
        <location evidence="1">Cell membrane</location>
        <topology evidence="1">Multi-pass membrane protein</topology>
    </subcellularLocation>
</comment>
<dbReference type="PANTHER" id="PTHR23517">
    <property type="entry name" value="RESISTANCE PROTEIN MDTM, PUTATIVE-RELATED-RELATED"/>
    <property type="match status" value="1"/>
</dbReference>
<dbReference type="Proteomes" id="UP000683139">
    <property type="component" value="Unassembled WGS sequence"/>
</dbReference>
<dbReference type="InterPro" id="IPR011701">
    <property type="entry name" value="MFS"/>
</dbReference>
<feature type="domain" description="Major facilitator superfamily (MFS) profile" evidence="8">
    <location>
        <begin position="10"/>
        <end position="389"/>
    </location>
</feature>
<dbReference type="RefSeq" id="WP_213512852.1">
    <property type="nucleotide sequence ID" value="NZ_BOSE01000001.1"/>
</dbReference>
<feature type="transmembrane region" description="Helical" evidence="7">
    <location>
        <begin position="76"/>
        <end position="100"/>
    </location>
</feature>
<evidence type="ECO:0000313" key="10">
    <source>
        <dbReference type="Proteomes" id="UP000683139"/>
    </source>
</evidence>
<dbReference type="InterPro" id="IPR036259">
    <property type="entry name" value="MFS_trans_sf"/>
</dbReference>
<dbReference type="SUPFAM" id="SSF103473">
    <property type="entry name" value="MFS general substrate transporter"/>
    <property type="match status" value="1"/>
</dbReference>
<dbReference type="InterPro" id="IPR020846">
    <property type="entry name" value="MFS_dom"/>
</dbReference>
<dbReference type="InterPro" id="IPR050171">
    <property type="entry name" value="MFS_Transporters"/>
</dbReference>
<dbReference type="Pfam" id="PF07690">
    <property type="entry name" value="MFS_1"/>
    <property type="match status" value="1"/>
</dbReference>
<reference evidence="9" key="1">
    <citation type="submission" date="2021-03" db="EMBL/GenBank/DDBJ databases">
        <title>Antimicrobial resistance genes in bacteria isolated from Japanese honey, and their potential for conferring macrolide and lincosamide resistance in the American foulbrood pathogen Paenibacillus larvae.</title>
        <authorList>
            <person name="Okamoto M."/>
            <person name="Kumagai M."/>
            <person name="Kanamori H."/>
            <person name="Takamatsu D."/>
        </authorList>
    </citation>
    <scope>NUCLEOTIDE SEQUENCE</scope>
    <source>
        <strain evidence="9">J40TS1</strain>
    </source>
</reference>
<accession>A0A919YM82</accession>
<feature type="transmembrane region" description="Helical" evidence="7">
    <location>
        <begin position="363"/>
        <end position="386"/>
    </location>
</feature>
<evidence type="ECO:0000256" key="4">
    <source>
        <dbReference type="ARBA" id="ARBA00022692"/>
    </source>
</evidence>
<dbReference type="PANTHER" id="PTHR23517:SF13">
    <property type="entry name" value="MAJOR FACILITATOR SUPERFAMILY MFS_1"/>
    <property type="match status" value="1"/>
</dbReference>
<dbReference type="GO" id="GO:0022857">
    <property type="term" value="F:transmembrane transporter activity"/>
    <property type="evidence" value="ECO:0007669"/>
    <property type="project" value="InterPro"/>
</dbReference>
<evidence type="ECO:0000313" key="9">
    <source>
        <dbReference type="EMBL" id="GIP14639.1"/>
    </source>
</evidence>
<feature type="transmembrane region" description="Helical" evidence="7">
    <location>
        <begin position="246"/>
        <end position="265"/>
    </location>
</feature>
<keyword evidence="6 7" id="KW-0472">Membrane</keyword>
<keyword evidence="10" id="KW-1185">Reference proteome</keyword>
<dbReference type="InterPro" id="IPR001958">
    <property type="entry name" value="Tet-R_TetA/multi-R_MdtG-like"/>
</dbReference>
<name>A0A919YM82_9BACL</name>
<evidence type="ECO:0000256" key="6">
    <source>
        <dbReference type="ARBA" id="ARBA00023136"/>
    </source>
</evidence>
<feature type="transmembrane region" description="Helical" evidence="7">
    <location>
        <begin position="215"/>
        <end position="234"/>
    </location>
</feature>
<keyword evidence="5 7" id="KW-1133">Transmembrane helix</keyword>
<dbReference type="AlphaFoldDB" id="A0A919YM82"/>
<evidence type="ECO:0000256" key="1">
    <source>
        <dbReference type="ARBA" id="ARBA00004651"/>
    </source>
</evidence>
<dbReference type="GO" id="GO:0005886">
    <property type="term" value="C:plasma membrane"/>
    <property type="evidence" value="ECO:0007669"/>
    <property type="project" value="UniProtKB-SubCell"/>
</dbReference>
<feature type="transmembrane region" description="Helical" evidence="7">
    <location>
        <begin position="106"/>
        <end position="126"/>
    </location>
</feature>
<evidence type="ECO:0000259" key="8">
    <source>
        <dbReference type="PROSITE" id="PS50850"/>
    </source>
</evidence>
<evidence type="ECO:0000256" key="3">
    <source>
        <dbReference type="ARBA" id="ARBA00022475"/>
    </source>
</evidence>
<keyword evidence="4 7" id="KW-0812">Transmembrane</keyword>
<feature type="transmembrane region" description="Helical" evidence="7">
    <location>
        <begin position="277"/>
        <end position="300"/>
    </location>
</feature>
<feature type="transmembrane region" description="Helical" evidence="7">
    <location>
        <begin position="138"/>
        <end position="157"/>
    </location>
</feature>
<comment type="caution">
    <text evidence="9">The sequence shown here is derived from an EMBL/GenBank/DDBJ whole genome shotgun (WGS) entry which is preliminary data.</text>
</comment>
<feature type="transmembrane region" description="Helical" evidence="7">
    <location>
        <begin position="41"/>
        <end position="64"/>
    </location>
</feature>
<evidence type="ECO:0000256" key="5">
    <source>
        <dbReference type="ARBA" id="ARBA00022989"/>
    </source>
</evidence>
<sequence>MKLAQSQAAQRGLFVVVTIMYWISMYIYVPILSPYLSSLNYSLKFVGIVLASYGFIQLLFRFPIGILSDTLGKRKPFIIVGMISTTLSCLLFLIPNLWVWPLLGRAVAGICASTWVAFTVMYASQFSDREIPKAMGQISLLTVVGQMIGMLLSGWLTDLAGSAAPFIGGAVIGLIGLLLALFLHEPRSGIKREHGMSPQLIGEVIRTGPLLRASWLSILAHGVLFITMFGFTPLKATELGASGTELTLLVFCFMLPHALAAIVVNKWFIPTLGAQRTILLAFVVSSLCTLGLIVVPSLPWMYATQALNGFAQGLHLPLFLSLAIMDVKPQMKATAMGLYQAIYAIGMFSGPFIAGYLNKAYSIDYGFALGGVLAIIAAGFVLYWMYREKSASLEKGRSKHEQNAGA</sequence>
<gene>
    <name evidence="9" type="primary">yxlH</name>
    <name evidence="9" type="ORF">J40TS1_02810</name>
</gene>
<feature type="transmembrane region" description="Helical" evidence="7">
    <location>
        <begin position="163"/>
        <end position="183"/>
    </location>
</feature>
<organism evidence="9 10">
    <name type="scientific">Paenibacillus montaniterrae</name>
    <dbReference type="NCBI Taxonomy" id="429341"/>
    <lineage>
        <taxon>Bacteria</taxon>
        <taxon>Bacillati</taxon>
        <taxon>Bacillota</taxon>
        <taxon>Bacilli</taxon>
        <taxon>Bacillales</taxon>
        <taxon>Paenibacillaceae</taxon>
        <taxon>Paenibacillus</taxon>
    </lineage>
</organism>
<dbReference type="EMBL" id="BOSE01000001">
    <property type="protein sequence ID" value="GIP14639.1"/>
    <property type="molecule type" value="Genomic_DNA"/>
</dbReference>
<dbReference type="PRINTS" id="PR01035">
    <property type="entry name" value="TCRTETA"/>
</dbReference>